<dbReference type="EnsemblPlants" id="Zm00001eb081590_T002">
    <property type="protein sequence ID" value="Zm00001eb081590_P002"/>
    <property type="gene ID" value="Zm00001eb081590"/>
</dbReference>
<evidence type="ECO:0007829" key="5">
    <source>
        <dbReference type="PeptideAtlas" id="A0A804MFI5"/>
    </source>
</evidence>
<dbReference type="PRINTS" id="PR00724">
    <property type="entry name" value="CRBOXYPTASEC"/>
</dbReference>
<keyword evidence="2" id="KW-0732">Signal</keyword>
<feature type="chain" id="PRO_5032300316" description="Serine carboxypeptidase-like 19" evidence="2">
    <location>
        <begin position="29"/>
        <end position="488"/>
    </location>
</feature>
<dbReference type="Proteomes" id="UP000007305">
    <property type="component" value="Chromosome 2"/>
</dbReference>
<evidence type="ECO:0000256" key="1">
    <source>
        <dbReference type="ARBA" id="ARBA00009431"/>
    </source>
</evidence>
<reference evidence="3" key="3">
    <citation type="submission" date="2021-05" db="UniProtKB">
        <authorList>
            <consortium name="EnsemblPlants"/>
        </authorList>
    </citation>
    <scope>IDENTIFICATION</scope>
    <source>
        <strain evidence="3">cv. B73</strain>
    </source>
</reference>
<sequence length="488" mass="53727">MRSGGGGNKRSLLLLLSAWWLLLGSLVAQLPAARGGSGHVVTRMPGFDGPLPFHLETGYVEVDEQLGVQLFYYFVRSEKDDPGEDPLLLWLSGGPGCSGLSGLAYEIGPFHFDARGYRGGFPTLLYRPETWTKVSNIIFMDSPVGTGFSYATSDEGLKSSDTQAVRQLAIFLRKWLEEHPEFLPNPLYIGGDSYGGMIVPALALQIHTSTELGENPSFNLKGYVTGNPVTDSQFDTDGVVPFLHGMGLIPYEFYEWFCLQQNAREMCGGKYSDAASVACAEVTRAIANITSAVNREHVLEPACPDDDDDELFGPKTTMAETDGGTSRRLMLQSADYFLPAGFKCRRASYVLSRVWANDETVQESLGVRKGTIGAWKRCNQDILYNQNVQSVVPYHSRLAAKGYRALIYSGDHDRIVPFVGTQAWIRYLNLTVVDDWRPWYVGGQVAGALGILHRSTSPRSAKRCLGNGFHGILSDITSSERITYVSLL</sequence>
<dbReference type="FunCoup" id="A0A804MFI5">
    <property type="interactions" value="655"/>
</dbReference>
<name>A0A804MFI5_MAIZE</name>
<dbReference type="GO" id="GO:0006508">
    <property type="term" value="P:proteolysis"/>
    <property type="evidence" value="ECO:0007669"/>
    <property type="project" value="InterPro"/>
</dbReference>
<evidence type="ECO:0008006" key="6">
    <source>
        <dbReference type="Google" id="ProtNLM"/>
    </source>
</evidence>
<dbReference type="SUPFAM" id="SSF53474">
    <property type="entry name" value="alpha/beta-Hydrolases"/>
    <property type="match status" value="1"/>
</dbReference>
<dbReference type="PANTHER" id="PTHR11802:SF204">
    <property type="entry name" value="OS11G0460800 PROTEIN"/>
    <property type="match status" value="1"/>
</dbReference>
<dbReference type="FunFam" id="3.40.50.1820:FF:000072">
    <property type="entry name" value="Serine carboxypeptidase-like 19"/>
    <property type="match status" value="1"/>
</dbReference>
<keyword evidence="4" id="KW-1185">Reference proteome</keyword>
<keyword evidence="5" id="KW-1267">Proteomics identification</keyword>
<dbReference type="InterPro" id="IPR001563">
    <property type="entry name" value="Peptidase_S10"/>
</dbReference>
<proteinExistence type="evidence at protein level"/>
<evidence type="ECO:0000256" key="2">
    <source>
        <dbReference type="SAM" id="SignalP"/>
    </source>
</evidence>
<dbReference type="AlphaFoldDB" id="A0A804MFI5"/>
<accession>A0A804MFI5</accession>
<comment type="similarity">
    <text evidence="1">Belongs to the peptidase S10 family.</text>
</comment>
<protein>
    <recommendedName>
        <fullName evidence="6">Serine carboxypeptidase-like 19</fullName>
    </recommendedName>
</protein>
<reference evidence="3" key="2">
    <citation type="submission" date="2019-07" db="EMBL/GenBank/DDBJ databases">
        <authorList>
            <person name="Seetharam A."/>
            <person name="Woodhouse M."/>
            <person name="Cannon E."/>
        </authorList>
    </citation>
    <scope>NUCLEOTIDE SEQUENCE [LARGE SCALE GENOMIC DNA]</scope>
    <source>
        <strain evidence="3">cv. B73</strain>
    </source>
</reference>
<evidence type="ECO:0000313" key="3">
    <source>
        <dbReference type="EnsemblPlants" id="Zm00001eb081590_P002"/>
    </source>
</evidence>
<dbReference type="Pfam" id="PF00450">
    <property type="entry name" value="Peptidase_S10"/>
    <property type="match status" value="1"/>
</dbReference>
<gene>
    <name evidence="3" type="primary">LOC103646387</name>
</gene>
<feature type="signal peptide" evidence="2">
    <location>
        <begin position="1"/>
        <end position="28"/>
    </location>
</feature>
<organism evidence="3 4">
    <name type="scientific">Zea mays</name>
    <name type="common">Maize</name>
    <dbReference type="NCBI Taxonomy" id="4577"/>
    <lineage>
        <taxon>Eukaryota</taxon>
        <taxon>Viridiplantae</taxon>
        <taxon>Streptophyta</taxon>
        <taxon>Embryophyta</taxon>
        <taxon>Tracheophyta</taxon>
        <taxon>Spermatophyta</taxon>
        <taxon>Magnoliopsida</taxon>
        <taxon>Liliopsida</taxon>
        <taxon>Poales</taxon>
        <taxon>Poaceae</taxon>
        <taxon>PACMAD clade</taxon>
        <taxon>Panicoideae</taxon>
        <taxon>Andropogonodae</taxon>
        <taxon>Andropogoneae</taxon>
        <taxon>Tripsacinae</taxon>
        <taxon>Zea</taxon>
    </lineage>
</organism>
<evidence type="ECO:0000313" key="4">
    <source>
        <dbReference type="Proteomes" id="UP000007305"/>
    </source>
</evidence>
<dbReference type="Gene3D" id="3.40.50.1820">
    <property type="entry name" value="alpha/beta hydrolase"/>
    <property type="match status" value="1"/>
</dbReference>
<dbReference type="InterPro" id="IPR029058">
    <property type="entry name" value="AB_hydrolase_fold"/>
</dbReference>
<dbReference type="PANTHER" id="PTHR11802">
    <property type="entry name" value="SERINE PROTEASE FAMILY S10 SERINE CARBOXYPEPTIDASE"/>
    <property type="match status" value="1"/>
</dbReference>
<reference evidence="4" key="1">
    <citation type="submission" date="2015-12" db="EMBL/GenBank/DDBJ databases">
        <title>Update maize B73 reference genome by single molecule sequencing technologies.</title>
        <authorList>
            <consortium name="Maize Genome Sequencing Project"/>
            <person name="Ware D."/>
        </authorList>
    </citation>
    <scope>NUCLEOTIDE SEQUENCE [LARGE SCALE GENOMIC DNA]</scope>
    <source>
        <strain evidence="4">cv. B73</strain>
    </source>
</reference>
<dbReference type="Gramene" id="Zm00001eb081590_T002">
    <property type="protein sequence ID" value="Zm00001eb081590_P002"/>
    <property type="gene ID" value="Zm00001eb081590"/>
</dbReference>
<dbReference type="InParanoid" id="A0A804MFI5"/>
<dbReference type="GO" id="GO:0004185">
    <property type="term" value="F:serine-type carboxypeptidase activity"/>
    <property type="evidence" value="ECO:0007669"/>
    <property type="project" value="InterPro"/>
</dbReference>